<evidence type="ECO:0000259" key="9">
    <source>
        <dbReference type="Pfam" id="PF03931"/>
    </source>
</evidence>
<dbReference type="Pfam" id="PF01466">
    <property type="entry name" value="Skp1"/>
    <property type="match status" value="1"/>
</dbReference>
<evidence type="ECO:0000256" key="1">
    <source>
        <dbReference type="ARBA" id="ARBA00004123"/>
    </source>
</evidence>
<evidence type="ECO:0000259" key="8">
    <source>
        <dbReference type="Pfam" id="PF01466"/>
    </source>
</evidence>
<dbReference type="InterPro" id="IPR016073">
    <property type="entry name" value="Skp1_comp_POZ"/>
</dbReference>
<proteinExistence type="inferred from homology"/>
<dbReference type="OrthoDB" id="1912431at2759"/>
<keyword evidence="11" id="KW-1185">Reference proteome</keyword>
<organism evidence="10 11">
    <name type="scientific">Cannabis sativa</name>
    <name type="common">Hemp</name>
    <name type="synonym">Marijuana</name>
    <dbReference type="NCBI Taxonomy" id="3483"/>
    <lineage>
        <taxon>Eukaryota</taxon>
        <taxon>Viridiplantae</taxon>
        <taxon>Streptophyta</taxon>
        <taxon>Embryophyta</taxon>
        <taxon>Tracheophyta</taxon>
        <taxon>Spermatophyta</taxon>
        <taxon>Magnoliopsida</taxon>
        <taxon>eudicotyledons</taxon>
        <taxon>Gunneridae</taxon>
        <taxon>Pentapetalae</taxon>
        <taxon>rosids</taxon>
        <taxon>fabids</taxon>
        <taxon>Rosales</taxon>
        <taxon>Cannabaceae</taxon>
        <taxon>Cannabis</taxon>
    </lineage>
</organism>
<dbReference type="Gramene" id="evm.model.07.1747">
    <property type="protein sequence ID" value="cds.evm.model.07.1747"/>
    <property type="gene ID" value="evm.TU.07.1747"/>
</dbReference>
<sequence length="153" mass="17227">MSSSSSSSKKITLISSDGESFEMEEAVAMQSQMIKFMIEDGCADNAIPVPNVTANILAMVIEYCKKHIDSPNDVDLESWDANFVKVDQATLYDLIMAANYLNIKDLLDLTCQTVADMIKGKTPEEIRKTFNIENDFTPEEEEAIRKENLWAFE</sequence>
<comment type="pathway">
    <text evidence="2 7">Protein modification; protein ubiquitination.</text>
</comment>
<keyword evidence="5" id="KW-0539">Nucleus</keyword>
<dbReference type="EnsemblPlants" id="evm.model.07.1747">
    <property type="protein sequence ID" value="cds.evm.model.07.1747"/>
    <property type="gene ID" value="evm.TU.07.1747"/>
</dbReference>
<dbReference type="InterPro" id="IPR001232">
    <property type="entry name" value="SKP1-like"/>
</dbReference>
<accession>A0A803Q3R9</accession>
<dbReference type="OMA" id="IRIGMKE"/>
<keyword evidence="4 7" id="KW-0833">Ubl conjugation pathway</keyword>
<feature type="domain" description="SKP1 component dimerisation" evidence="8">
    <location>
        <begin position="104"/>
        <end position="151"/>
    </location>
</feature>
<dbReference type="PIRSF" id="PIRSF028729">
    <property type="entry name" value="E3_ubiquit_lig_SCF_Skp"/>
    <property type="match status" value="1"/>
</dbReference>
<dbReference type="Proteomes" id="UP000596661">
    <property type="component" value="Chromosome 7"/>
</dbReference>
<protein>
    <recommendedName>
        <fullName evidence="7">SKP1-like protein</fullName>
    </recommendedName>
</protein>
<dbReference type="InterPro" id="IPR036296">
    <property type="entry name" value="SKP1-like_dim_sf"/>
</dbReference>
<comment type="function">
    <text evidence="6 7">Involved in ubiquitination and subsequent proteasomal degradation of target proteins. Together with CUL1, RBX1 and a F-box protein, it forms a SCF E3 ubiquitin ligase complex. The functional specificity of this complex depends on the type of F-box protein. In the SCF complex, it serves as an adapter that links the F-box protein to CUL1.</text>
</comment>
<dbReference type="GO" id="GO:0009867">
    <property type="term" value="P:jasmonic acid mediated signaling pathway"/>
    <property type="evidence" value="ECO:0007669"/>
    <property type="project" value="UniProtKB-ARBA"/>
</dbReference>
<dbReference type="InterPro" id="IPR016897">
    <property type="entry name" value="SKP1"/>
</dbReference>
<dbReference type="UniPathway" id="UPA00143"/>
<dbReference type="CDD" id="cd18322">
    <property type="entry name" value="BTB_POZ_SKP1"/>
    <property type="match status" value="1"/>
</dbReference>
<dbReference type="GO" id="GO:0006511">
    <property type="term" value="P:ubiquitin-dependent protein catabolic process"/>
    <property type="evidence" value="ECO:0007669"/>
    <property type="project" value="InterPro"/>
</dbReference>
<evidence type="ECO:0000256" key="7">
    <source>
        <dbReference type="PIRNR" id="PIRNR028729"/>
    </source>
</evidence>
<dbReference type="InterPro" id="IPR011333">
    <property type="entry name" value="SKP1/BTB/POZ_sf"/>
</dbReference>
<reference evidence="10" key="2">
    <citation type="submission" date="2021-03" db="UniProtKB">
        <authorList>
            <consortium name="EnsemblPlants"/>
        </authorList>
    </citation>
    <scope>IDENTIFICATION</scope>
</reference>
<evidence type="ECO:0000256" key="5">
    <source>
        <dbReference type="ARBA" id="ARBA00023242"/>
    </source>
</evidence>
<name>A0A803Q3R9_CANSA</name>
<dbReference type="FunFam" id="3.30.710.10:FF:000170">
    <property type="entry name" value="SKP1-like protein 5"/>
    <property type="match status" value="1"/>
</dbReference>
<reference evidence="10" key="1">
    <citation type="submission" date="2018-11" db="EMBL/GenBank/DDBJ databases">
        <authorList>
            <person name="Grassa J C."/>
        </authorList>
    </citation>
    <scope>NUCLEOTIDE SEQUENCE [LARGE SCALE GENOMIC DNA]</scope>
</reference>
<dbReference type="PANTHER" id="PTHR11165">
    <property type="entry name" value="SKP1"/>
    <property type="match status" value="1"/>
</dbReference>
<evidence type="ECO:0000313" key="11">
    <source>
        <dbReference type="Proteomes" id="UP000596661"/>
    </source>
</evidence>
<dbReference type="Pfam" id="PF03931">
    <property type="entry name" value="Skp1_POZ"/>
    <property type="match status" value="1"/>
</dbReference>
<dbReference type="SUPFAM" id="SSF81382">
    <property type="entry name" value="Skp1 dimerisation domain-like"/>
    <property type="match status" value="1"/>
</dbReference>
<dbReference type="GO" id="GO:0005634">
    <property type="term" value="C:nucleus"/>
    <property type="evidence" value="ECO:0007669"/>
    <property type="project" value="UniProtKB-SubCell"/>
</dbReference>
<comment type="subcellular location">
    <subcellularLocation>
        <location evidence="1">Nucleus</location>
    </subcellularLocation>
</comment>
<dbReference type="Gene3D" id="3.30.710.10">
    <property type="entry name" value="Potassium Channel Kv1.1, Chain A"/>
    <property type="match status" value="1"/>
</dbReference>
<dbReference type="AlphaFoldDB" id="A0A803Q3R9"/>
<comment type="similarity">
    <text evidence="3 7">Belongs to the SKP1 family.</text>
</comment>
<dbReference type="EMBL" id="UZAU01000675">
    <property type="status" value="NOT_ANNOTATED_CDS"/>
    <property type="molecule type" value="Genomic_DNA"/>
</dbReference>
<dbReference type="SUPFAM" id="SSF54695">
    <property type="entry name" value="POZ domain"/>
    <property type="match status" value="1"/>
</dbReference>
<comment type="subunit">
    <text evidence="7">Part of a SCF (SKP1-cullin-F-box) protein ligase complex.</text>
</comment>
<dbReference type="SMART" id="SM00512">
    <property type="entry name" value="Skp1"/>
    <property type="match status" value="1"/>
</dbReference>
<dbReference type="GO" id="GO:0016567">
    <property type="term" value="P:protein ubiquitination"/>
    <property type="evidence" value="ECO:0007669"/>
    <property type="project" value="UniProtKB-UniRule"/>
</dbReference>
<evidence type="ECO:0000256" key="6">
    <source>
        <dbReference type="ARBA" id="ARBA00054396"/>
    </source>
</evidence>
<evidence type="ECO:0000313" key="10">
    <source>
        <dbReference type="EnsemblPlants" id="cds.evm.model.07.1747"/>
    </source>
</evidence>
<dbReference type="InterPro" id="IPR016072">
    <property type="entry name" value="Skp1_comp_dimer"/>
</dbReference>
<feature type="domain" description="SKP1 component POZ" evidence="9">
    <location>
        <begin position="9"/>
        <end position="67"/>
    </location>
</feature>
<evidence type="ECO:0000256" key="3">
    <source>
        <dbReference type="ARBA" id="ARBA00009993"/>
    </source>
</evidence>
<evidence type="ECO:0000256" key="4">
    <source>
        <dbReference type="ARBA" id="ARBA00022786"/>
    </source>
</evidence>
<evidence type="ECO:0000256" key="2">
    <source>
        <dbReference type="ARBA" id="ARBA00004906"/>
    </source>
</evidence>